<dbReference type="PANTHER" id="PTHR43479">
    <property type="entry name" value="ACREF/ENVCD OPERON REPRESSOR-RELATED"/>
    <property type="match status" value="1"/>
</dbReference>
<keyword evidence="1 2" id="KW-0238">DNA-binding</keyword>
<dbReference type="InterPro" id="IPR050624">
    <property type="entry name" value="HTH-type_Tx_Regulator"/>
</dbReference>
<dbReference type="InterPro" id="IPR001647">
    <property type="entry name" value="HTH_TetR"/>
</dbReference>
<dbReference type="EMBL" id="CACSIO010000012">
    <property type="protein sequence ID" value="CAA0105255.1"/>
    <property type="molecule type" value="Genomic_DNA"/>
</dbReference>
<gene>
    <name evidence="4" type="ORF">OPDIPICF_00940</name>
</gene>
<evidence type="ECO:0000256" key="2">
    <source>
        <dbReference type="PROSITE-ProRule" id="PRU00335"/>
    </source>
</evidence>
<reference evidence="4 5" key="1">
    <citation type="submission" date="2019-11" db="EMBL/GenBank/DDBJ databases">
        <authorList>
            <person name="Holert J."/>
        </authorList>
    </citation>
    <scope>NUCLEOTIDE SEQUENCE [LARGE SCALE GENOMIC DNA]</scope>
    <source>
        <strain evidence="4">SB11_3</strain>
    </source>
</reference>
<dbReference type="Pfam" id="PF14278">
    <property type="entry name" value="TetR_C_8"/>
    <property type="match status" value="1"/>
</dbReference>
<protein>
    <recommendedName>
        <fullName evidence="3">HTH tetR-type domain-containing protein</fullName>
    </recommendedName>
</protein>
<dbReference type="PANTHER" id="PTHR43479:SF7">
    <property type="entry name" value="TETR-FAMILY TRANSCRIPTIONAL REGULATOR"/>
    <property type="match status" value="1"/>
</dbReference>
<dbReference type="GO" id="GO:0003677">
    <property type="term" value="F:DNA binding"/>
    <property type="evidence" value="ECO:0007669"/>
    <property type="project" value="UniProtKB-UniRule"/>
</dbReference>
<dbReference type="Pfam" id="PF00440">
    <property type="entry name" value="TetR_N"/>
    <property type="match status" value="1"/>
</dbReference>
<feature type="domain" description="HTH tetR-type" evidence="3">
    <location>
        <begin position="10"/>
        <end position="70"/>
    </location>
</feature>
<dbReference type="AlphaFoldDB" id="A0A5S9PLG5"/>
<dbReference type="SUPFAM" id="SSF46689">
    <property type="entry name" value="Homeodomain-like"/>
    <property type="match status" value="1"/>
</dbReference>
<dbReference type="Proteomes" id="UP000441399">
    <property type="component" value="Unassembled WGS sequence"/>
</dbReference>
<organism evidence="4 5">
    <name type="scientific">BD1-7 clade bacterium</name>
    <dbReference type="NCBI Taxonomy" id="2029982"/>
    <lineage>
        <taxon>Bacteria</taxon>
        <taxon>Pseudomonadati</taxon>
        <taxon>Pseudomonadota</taxon>
        <taxon>Gammaproteobacteria</taxon>
        <taxon>Cellvibrionales</taxon>
        <taxon>Spongiibacteraceae</taxon>
        <taxon>BD1-7 clade</taxon>
    </lineage>
</organism>
<dbReference type="Gene3D" id="1.10.357.10">
    <property type="entry name" value="Tetracycline Repressor, domain 2"/>
    <property type="match status" value="1"/>
</dbReference>
<name>A0A5S9PLG5_9GAMM</name>
<sequence length="196" mass="22506">MSRKEDPRVIRTQSMITQSLTHLMSETPYQKIRIADIAAHAQIARQTFYLHYGSKDDVLLDYINNVFEDFYASIEAHIVASAEPDSVIAWHLFNQWKTHSDFATLIVSADISHLVVACFKNYIARIMGLYMRNHEVILKDPEALGFIVDYLAGASWMMLTRWIESDFEYSLDKIAKLYSEITRPGILKILTQGGEV</sequence>
<evidence type="ECO:0000313" key="4">
    <source>
        <dbReference type="EMBL" id="CAA0105255.1"/>
    </source>
</evidence>
<proteinExistence type="predicted"/>
<evidence type="ECO:0000256" key="1">
    <source>
        <dbReference type="ARBA" id="ARBA00023125"/>
    </source>
</evidence>
<feature type="DNA-binding region" description="H-T-H motif" evidence="2">
    <location>
        <begin position="33"/>
        <end position="52"/>
    </location>
</feature>
<dbReference type="InterPro" id="IPR009057">
    <property type="entry name" value="Homeodomain-like_sf"/>
</dbReference>
<dbReference type="InterPro" id="IPR039532">
    <property type="entry name" value="TetR_C_Firmicutes"/>
</dbReference>
<evidence type="ECO:0000313" key="5">
    <source>
        <dbReference type="Proteomes" id="UP000441399"/>
    </source>
</evidence>
<evidence type="ECO:0000259" key="3">
    <source>
        <dbReference type="PROSITE" id="PS50977"/>
    </source>
</evidence>
<dbReference type="OrthoDB" id="5816932at2"/>
<accession>A0A5S9PLG5</accession>
<dbReference type="PROSITE" id="PS50977">
    <property type="entry name" value="HTH_TETR_2"/>
    <property type="match status" value="1"/>
</dbReference>
<keyword evidence="5" id="KW-1185">Reference proteome</keyword>